<feature type="compositionally biased region" description="Low complexity" evidence="1">
    <location>
        <begin position="23"/>
        <end position="35"/>
    </location>
</feature>
<dbReference type="Proteomes" id="UP001564626">
    <property type="component" value="Unassembled WGS sequence"/>
</dbReference>
<evidence type="ECO:0000313" key="3">
    <source>
        <dbReference type="Proteomes" id="UP001564626"/>
    </source>
</evidence>
<dbReference type="RefSeq" id="WP_345361319.1">
    <property type="nucleotide sequence ID" value="NZ_BAABII010000005.1"/>
</dbReference>
<reference evidence="2 3" key="1">
    <citation type="submission" date="2024-08" db="EMBL/GenBank/DDBJ databases">
        <title>Genome mining of Saccharopolyspora cebuensis PGLac3 from Nigerian medicinal plant.</title>
        <authorList>
            <person name="Ezeobiora C.E."/>
            <person name="Igbokwe N.H."/>
            <person name="Amin D.H."/>
            <person name="Mendie U.E."/>
        </authorList>
    </citation>
    <scope>NUCLEOTIDE SEQUENCE [LARGE SCALE GENOMIC DNA]</scope>
    <source>
        <strain evidence="2 3">PGLac3</strain>
    </source>
</reference>
<gene>
    <name evidence="2" type="ORF">AB8O55_01575</name>
</gene>
<protein>
    <submittedName>
        <fullName evidence="2">Uncharacterized protein</fullName>
    </submittedName>
</protein>
<proteinExistence type="predicted"/>
<organism evidence="2 3">
    <name type="scientific">Saccharopolyspora cebuensis</name>
    <dbReference type="NCBI Taxonomy" id="418759"/>
    <lineage>
        <taxon>Bacteria</taxon>
        <taxon>Bacillati</taxon>
        <taxon>Actinomycetota</taxon>
        <taxon>Actinomycetes</taxon>
        <taxon>Pseudonocardiales</taxon>
        <taxon>Pseudonocardiaceae</taxon>
        <taxon>Saccharopolyspora</taxon>
    </lineage>
</organism>
<sequence>MTTAPPVVAGARAPLVTRGRRTGAGAATRYRTPGRTSDRERPALDQT</sequence>
<keyword evidence="3" id="KW-1185">Reference proteome</keyword>
<comment type="caution">
    <text evidence="2">The sequence shown here is derived from an EMBL/GenBank/DDBJ whole genome shotgun (WGS) entry which is preliminary data.</text>
</comment>
<dbReference type="EMBL" id="JBGEHV010000002">
    <property type="protein sequence ID" value="MEY8038076.1"/>
    <property type="molecule type" value="Genomic_DNA"/>
</dbReference>
<feature type="region of interest" description="Disordered" evidence="1">
    <location>
        <begin position="1"/>
        <end position="47"/>
    </location>
</feature>
<evidence type="ECO:0000313" key="2">
    <source>
        <dbReference type="EMBL" id="MEY8038076.1"/>
    </source>
</evidence>
<accession>A0ABV4CAS8</accession>
<feature type="compositionally biased region" description="Basic and acidic residues" evidence="1">
    <location>
        <begin position="36"/>
        <end position="47"/>
    </location>
</feature>
<name>A0ABV4CAS8_9PSEU</name>
<evidence type="ECO:0000256" key="1">
    <source>
        <dbReference type="SAM" id="MobiDB-lite"/>
    </source>
</evidence>